<feature type="transmembrane region" description="Helical" evidence="1">
    <location>
        <begin position="77"/>
        <end position="98"/>
    </location>
</feature>
<proteinExistence type="predicted"/>
<dbReference type="RefSeq" id="WP_136425444.1">
    <property type="nucleotide sequence ID" value="NZ_SSSN01000015.1"/>
</dbReference>
<sequence>MTGALGVHRPASVVVIAVLAFVAAALDLLVGGLVLAAGMISAAPSAFEVTLGIGAIIVGVAIIVVGVGLLRGNPVARVVTIVIESLSVVASILLIVLAPSSVGNVLPGLLIALLVVLLLFRPDVVRYFRGLAEDPPAGP</sequence>
<evidence type="ECO:0000313" key="3">
    <source>
        <dbReference type="Proteomes" id="UP000307380"/>
    </source>
</evidence>
<feature type="transmembrane region" description="Helical" evidence="1">
    <location>
        <begin position="104"/>
        <end position="120"/>
    </location>
</feature>
<keyword evidence="1" id="KW-1133">Transmembrane helix</keyword>
<keyword evidence="1" id="KW-0472">Membrane</keyword>
<evidence type="ECO:0000256" key="1">
    <source>
        <dbReference type="SAM" id="Phobius"/>
    </source>
</evidence>
<reference evidence="2 3" key="1">
    <citation type="submission" date="2019-04" db="EMBL/GenBank/DDBJ databases">
        <authorList>
            <person name="Jiang L."/>
        </authorList>
    </citation>
    <scope>NUCLEOTIDE SEQUENCE [LARGE SCALE GENOMIC DNA]</scope>
    <source>
        <strain evidence="2 3">YIM 131861</strain>
    </source>
</reference>
<dbReference type="Proteomes" id="UP000307380">
    <property type="component" value="Unassembled WGS sequence"/>
</dbReference>
<evidence type="ECO:0008006" key="4">
    <source>
        <dbReference type="Google" id="ProtNLM"/>
    </source>
</evidence>
<organism evidence="2 3">
    <name type="scientific">Orlajensenia flava</name>
    <dbReference type="NCBI Taxonomy" id="2565934"/>
    <lineage>
        <taxon>Bacteria</taxon>
        <taxon>Bacillati</taxon>
        <taxon>Actinomycetota</taxon>
        <taxon>Actinomycetes</taxon>
        <taxon>Micrococcales</taxon>
        <taxon>Microbacteriaceae</taxon>
        <taxon>Orlajensenia</taxon>
    </lineage>
</organism>
<feature type="transmembrane region" description="Helical" evidence="1">
    <location>
        <begin position="49"/>
        <end position="70"/>
    </location>
</feature>
<dbReference type="EMBL" id="SSSN01000015">
    <property type="protein sequence ID" value="THG29055.1"/>
    <property type="molecule type" value="Genomic_DNA"/>
</dbReference>
<comment type="caution">
    <text evidence="2">The sequence shown here is derived from an EMBL/GenBank/DDBJ whole genome shotgun (WGS) entry which is preliminary data.</text>
</comment>
<protein>
    <recommendedName>
        <fullName evidence="4">Histidine kinase</fullName>
    </recommendedName>
</protein>
<keyword evidence="3" id="KW-1185">Reference proteome</keyword>
<accession>A0A4S4FIP7</accession>
<feature type="transmembrane region" description="Helical" evidence="1">
    <location>
        <begin position="12"/>
        <end position="37"/>
    </location>
</feature>
<evidence type="ECO:0000313" key="2">
    <source>
        <dbReference type="EMBL" id="THG29055.1"/>
    </source>
</evidence>
<name>A0A4S4FIP7_9MICO</name>
<gene>
    <name evidence="2" type="ORF">E6C70_15665</name>
</gene>
<dbReference type="AlphaFoldDB" id="A0A4S4FIP7"/>
<keyword evidence="1" id="KW-0812">Transmembrane</keyword>